<proteinExistence type="inferred from homology"/>
<dbReference type="InterPro" id="IPR000847">
    <property type="entry name" value="LysR_HTH_N"/>
</dbReference>
<dbReference type="Pfam" id="PF03466">
    <property type="entry name" value="LysR_substrate"/>
    <property type="match status" value="1"/>
</dbReference>
<dbReference type="PRINTS" id="PR00039">
    <property type="entry name" value="HTHLYSR"/>
</dbReference>
<dbReference type="PANTHER" id="PTHR30126">
    <property type="entry name" value="HTH-TYPE TRANSCRIPTIONAL REGULATOR"/>
    <property type="match status" value="1"/>
</dbReference>
<dbReference type="GO" id="GO:0000976">
    <property type="term" value="F:transcription cis-regulatory region binding"/>
    <property type="evidence" value="ECO:0007669"/>
    <property type="project" value="TreeGrafter"/>
</dbReference>
<sequence>MNIADVDLRLLRVFMTIVRSGGFTQAQAVLNLSQSTISNHVKSLEARLGVRLCDRGRTGFRLTREGRRIFEAAERLLHSIEAFRTEALALKGELAGEIRIGIVDSTIGDQSSPIVRTLSRFVALGPDIRPYLTISDPPSLGMEVARDGLDVAIGVFPSPIASLTRQPFYDEPQGFYCGEGHPFFDRPEAVTIEEIRAAPVISRSYWQLADLERLEMHEFGAMANTMEAALALILTGGFVGFLPNHLAEPFEQRGALRRLLPERLSYDANIVVISRKGHEKQPLLQAFLECCAVEYRARAAAPATP</sequence>
<evidence type="ECO:0000256" key="2">
    <source>
        <dbReference type="ARBA" id="ARBA00023015"/>
    </source>
</evidence>
<dbReference type="InterPro" id="IPR005119">
    <property type="entry name" value="LysR_subst-bd"/>
</dbReference>
<dbReference type="AlphaFoldDB" id="A0AAW5QZH8"/>
<evidence type="ECO:0000313" key="7">
    <source>
        <dbReference type="Proteomes" id="UP001320898"/>
    </source>
</evidence>
<dbReference type="InterPro" id="IPR036390">
    <property type="entry name" value="WH_DNA-bd_sf"/>
</dbReference>
<dbReference type="SUPFAM" id="SSF46785">
    <property type="entry name" value="Winged helix' DNA-binding domain"/>
    <property type="match status" value="1"/>
</dbReference>
<dbReference type="Gene3D" id="1.10.10.10">
    <property type="entry name" value="Winged helix-like DNA-binding domain superfamily/Winged helix DNA-binding domain"/>
    <property type="match status" value="1"/>
</dbReference>
<evidence type="ECO:0000256" key="1">
    <source>
        <dbReference type="ARBA" id="ARBA00009437"/>
    </source>
</evidence>
<dbReference type="InterPro" id="IPR036388">
    <property type="entry name" value="WH-like_DNA-bd_sf"/>
</dbReference>
<evidence type="ECO:0000256" key="4">
    <source>
        <dbReference type="ARBA" id="ARBA00023163"/>
    </source>
</evidence>
<evidence type="ECO:0000313" key="6">
    <source>
        <dbReference type="EMBL" id="MCT8972547.1"/>
    </source>
</evidence>
<name>A0AAW5QZH8_9HYPH</name>
<dbReference type="GO" id="GO:0003700">
    <property type="term" value="F:DNA-binding transcription factor activity"/>
    <property type="evidence" value="ECO:0007669"/>
    <property type="project" value="InterPro"/>
</dbReference>
<dbReference type="CDD" id="cd05466">
    <property type="entry name" value="PBP2_LTTR_substrate"/>
    <property type="match status" value="1"/>
</dbReference>
<dbReference type="Proteomes" id="UP001320898">
    <property type="component" value="Unassembled WGS sequence"/>
</dbReference>
<reference evidence="6 7" key="1">
    <citation type="submission" date="2022-04" db="EMBL/GenBank/DDBJ databases">
        <authorList>
            <person name="Ye Y.-Q."/>
            <person name="Du Z.-J."/>
        </authorList>
    </citation>
    <scope>NUCLEOTIDE SEQUENCE [LARGE SCALE GENOMIC DNA]</scope>
    <source>
        <strain evidence="6 7">A6E488</strain>
    </source>
</reference>
<evidence type="ECO:0000256" key="3">
    <source>
        <dbReference type="ARBA" id="ARBA00023125"/>
    </source>
</evidence>
<dbReference type="PANTHER" id="PTHR30126:SF98">
    <property type="entry name" value="HTH-TYPE TRANSCRIPTIONAL ACTIVATOR BAUR"/>
    <property type="match status" value="1"/>
</dbReference>
<comment type="caution">
    <text evidence="6">The sequence shown here is derived from an EMBL/GenBank/DDBJ whole genome shotgun (WGS) entry which is preliminary data.</text>
</comment>
<protein>
    <submittedName>
        <fullName evidence="6">LysR family transcriptional regulator</fullName>
    </submittedName>
</protein>
<dbReference type="Pfam" id="PF00126">
    <property type="entry name" value="HTH_1"/>
    <property type="match status" value="1"/>
</dbReference>
<dbReference type="RefSeq" id="WP_261616131.1">
    <property type="nucleotide sequence ID" value="NZ_JALIDZ010000005.1"/>
</dbReference>
<dbReference type="EMBL" id="JALIDZ010000005">
    <property type="protein sequence ID" value="MCT8972547.1"/>
    <property type="molecule type" value="Genomic_DNA"/>
</dbReference>
<dbReference type="PROSITE" id="PS50931">
    <property type="entry name" value="HTH_LYSR"/>
    <property type="match status" value="1"/>
</dbReference>
<dbReference type="FunFam" id="1.10.10.10:FF:000001">
    <property type="entry name" value="LysR family transcriptional regulator"/>
    <property type="match status" value="1"/>
</dbReference>
<comment type="similarity">
    <text evidence="1">Belongs to the LysR transcriptional regulatory family.</text>
</comment>
<organism evidence="6 7">
    <name type="scientific">Microbaculum marinisediminis</name>
    <dbReference type="NCBI Taxonomy" id="2931392"/>
    <lineage>
        <taxon>Bacteria</taxon>
        <taxon>Pseudomonadati</taxon>
        <taxon>Pseudomonadota</taxon>
        <taxon>Alphaproteobacteria</taxon>
        <taxon>Hyphomicrobiales</taxon>
        <taxon>Tepidamorphaceae</taxon>
        <taxon>Microbaculum</taxon>
    </lineage>
</organism>
<feature type="domain" description="HTH lysR-type" evidence="5">
    <location>
        <begin position="6"/>
        <end position="63"/>
    </location>
</feature>
<keyword evidence="2" id="KW-0805">Transcription regulation</keyword>
<keyword evidence="7" id="KW-1185">Reference proteome</keyword>
<keyword evidence="3" id="KW-0238">DNA-binding</keyword>
<accession>A0AAW5QZH8</accession>
<gene>
    <name evidence="6" type="ORF">MUB46_11825</name>
</gene>
<evidence type="ECO:0000259" key="5">
    <source>
        <dbReference type="PROSITE" id="PS50931"/>
    </source>
</evidence>
<dbReference type="Gene3D" id="3.40.190.290">
    <property type="match status" value="1"/>
</dbReference>
<keyword evidence="4" id="KW-0804">Transcription</keyword>
<dbReference type="SUPFAM" id="SSF53850">
    <property type="entry name" value="Periplasmic binding protein-like II"/>
    <property type="match status" value="1"/>
</dbReference>